<organism evidence="2 3">
    <name type="scientific">Ideonella margarita</name>
    <dbReference type="NCBI Taxonomy" id="2984191"/>
    <lineage>
        <taxon>Bacteria</taxon>
        <taxon>Pseudomonadati</taxon>
        <taxon>Pseudomonadota</taxon>
        <taxon>Betaproteobacteria</taxon>
        <taxon>Burkholderiales</taxon>
        <taxon>Sphaerotilaceae</taxon>
        <taxon>Ideonella</taxon>
    </lineage>
</organism>
<keyword evidence="3" id="KW-1185">Reference proteome</keyword>
<dbReference type="RefSeq" id="WP_341397603.1">
    <property type="nucleotide sequence ID" value="NZ_JBBUTI010000002.1"/>
</dbReference>
<name>A0ABU9C0R1_9BURK</name>
<evidence type="ECO:0008006" key="4">
    <source>
        <dbReference type="Google" id="ProtNLM"/>
    </source>
</evidence>
<comment type="caution">
    <text evidence="2">The sequence shown here is derived from an EMBL/GenBank/DDBJ whole genome shotgun (WGS) entry which is preliminary data.</text>
</comment>
<protein>
    <recommendedName>
        <fullName evidence="4">Tfp pilus assembly protein PilX</fullName>
    </recommendedName>
</protein>
<keyword evidence="1" id="KW-1133">Transmembrane helix</keyword>
<reference evidence="2 3" key="1">
    <citation type="submission" date="2024-04" db="EMBL/GenBank/DDBJ databases">
        <title>Novel species of the genus Ideonella isolated from streams.</title>
        <authorList>
            <person name="Lu H."/>
        </authorList>
    </citation>
    <scope>NUCLEOTIDE SEQUENCE [LARGE SCALE GENOMIC DNA]</scope>
    <source>
        <strain evidence="2 3">LYT19W</strain>
    </source>
</reference>
<dbReference type="Proteomes" id="UP001379945">
    <property type="component" value="Unassembled WGS sequence"/>
</dbReference>
<dbReference type="EMBL" id="JBBUTI010000002">
    <property type="protein sequence ID" value="MEK8045431.1"/>
    <property type="molecule type" value="Genomic_DNA"/>
</dbReference>
<gene>
    <name evidence="2" type="ORF">AACH00_03615</name>
</gene>
<evidence type="ECO:0000313" key="3">
    <source>
        <dbReference type="Proteomes" id="UP001379945"/>
    </source>
</evidence>
<sequence length="207" mass="21648">MLKSSLIHRSRSARASQQRGVVMIITLIALAILMAGGIALVRSSDTTSQLAGQLAFRRDLKNQGERGLSQALARLSTGALSTSTARANDLDSSNYSAIRLASNAQGVPTVLTDDTAFTNAEMSAADLTDTTAGVTVRTVIDRLCMATGTPSDSQCTRLPLDCSAKGGQDSASMGGQTLKCTGTAYRISVRVDGPRSTQAFFQSIIAL</sequence>
<evidence type="ECO:0000313" key="2">
    <source>
        <dbReference type="EMBL" id="MEK8045431.1"/>
    </source>
</evidence>
<proteinExistence type="predicted"/>
<evidence type="ECO:0000256" key="1">
    <source>
        <dbReference type="SAM" id="Phobius"/>
    </source>
</evidence>
<feature type="transmembrane region" description="Helical" evidence="1">
    <location>
        <begin position="21"/>
        <end position="41"/>
    </location>
</feature>
<keyword evidence="1" id="KW-0472">Membrane</keyword>
<keyword evidence="1" id="KW-0812">Transmembrane</keyword>
<accession>A0ABU9C0R1</accession>